<dbReference type="InterPro" id="IPR025110">
    <property type="entry name" value="AMP-bd_C"/>
</dbReference>
<comment type="pathway">
    <text evidence="1">Siderophore biosynthesis.</text>
</comment>
<dbReference type="InterPro" id="IPR000873">
    <property type="entry name" value="AMP-dep_synth/lig_dom"/>
</dbReference>
<dbReference type="Gene3D" id="3.40.50.12780">
    <property type="entry name" value="N-terminal domain of ligase-like"/>
    <property type="match status" value="1"/>
</dbReference>
<dbReference type="Pfam" id="PF00501">
    <property type="entry name" value="AMP-binding"/>
    <property type="match status" value="1"/>
</dbReference>
<dbReference type="FunFam" id="3.40.50.12780:FF:000003">
    <property type="entry name" value="Long-chain-fatty-acid--CoA ligase FadD"/>
    <property type="match status" value="1"/>
</dbReference>
<evidence type="ECO:0000259" key="7">
    <source>
        <dbReference type="Pfam" id="PF13193"/>
    </source>
</evidence>
<dbReference type="STRING" id="50376.A0A517LK46"/>
<dbReference type="OrthoDB" id="6509636at2759"/>
<dbReference type="GO" id="GO:0016405">
    <property type="term" value="F:CoA-ligase activity"/>
    <property type="evidence" value="ECO:0007669"/>
    <property type="project" value="TreeGrafter"/>
</dbReference>
<keyword evidence="9" id="KW-1185">Reference proteome</keyword>
<proteinExistence type="inferred from homology"/>
<dbReference type="InterPro" id="IPR045851">
    <property type="entry name" value="AMP-bd_C_sf"/>
</dbReference>
<comment type="similarity">
    <text evidence="2">Belongs to the ATP-dependent AMP-binding enzyme family.</text>
</comment>
<keyword evidence="5" id="KW-0472">Membrane</keyword>
<dbReference type="InterPro" id="IPR020845">
    <property type="entry name" value="AMP-binding_CS"/>
</dbReference>
<evidence type="ECO:0000313" key="9">
    <source>
        <dbReference type="Proteomes" id="UP000316270"/>
    </source>
</evidence>
<feature type="domain" description="AMP-binding enzyme C-terminal" evidence="7">
    <location>
        <begin position="461"/>
        <end position="536"/>
    </location>
</feature>
<gene>
    <name evidence="8" type="ORF">FKW77_005002</name>
</gene>
<evidence type="ECO:0000256" key="3">
    <source>
        <dbReference type="ARBA" id="ARBA00022741"/>
    </source>
</evidence>
<keyword evidence="5" id="KW-0812">Transmembrane</keyword>
<keyword evidence="5" id="KW-1133">Transmembrane helix</keyword>
<accession>A0A517LK46</accession>
<dbReference type="AlphaFoldDB" id="A0A517LK46"/>
<dbReference type="Pfam" id="PF13193">
    <property type="entry name" value="AMP-binding_C"/>
    <property type="match status" value="1"/>
</dbReference>
<dbReference type="PROSITE" id="PS00455">
    <property type="entry name" value="AMP_BINDING"/>
    <property type="match status" value="1"/>
</dbReference>
<dbReference type="GO" id="GO:0005524">
    <property type="term" value="F:ATP binding"/>
    <property type="evidence" value="ECO:0007669"/>
    <property type="project" value="UniProtKB-KW"/>
</dbReference>
<dbReference type="InterPro" id="IPR042099">
    <property type="entry name" value="ANL_N_sf"/>
</dbReference>
<evidence type="ECO:0000313" key="8">
    <source>
        <dbReference type="EMBL" id="QDS76024.1"/>
    </source>
</evidence>
<feature type="domain" description="AMP-dependent synthetase/ligase" evidence="6">
    <location>
        <begin position="32"/>
        <end position="410"/>
    </location>
</feature>
<sequence length="560" mass="62466">MPIQSRWSVEIPQVSFPTYMFESASKPLNDKKPVLIESRAPDTHFLTFASYRLWCQRFAAGLKANGFRKGDRLLLFAGNSIFFPVVIVGTIMAGGIFTGANPSYTARELAYQATDSGAKFLITSESSLKTASAAAKLANLPDNSVFVQDDGFATFEGRGQSIGDFRHWTQLVASEDIGRKFQWEHLTPEDAATTTVTLNYSSGTTGVPKGVEITHQNYIANTVQMAFQNKLQATWDERKERWLCFLPMYHAMAQSIFGIMALKMEIPVYMMPKFDFVGMLENVQRFKITYLILVPPVVVAMAKSPLTRKYDLSSVKRVGSGAAPLGREIAAELEKLWPPGKVNVKQGWGMSEMTCSGMGWHPDEYSDSFSVGNLNANCQAMLVDDDGKEVKQGERGEILFKAPNVMKGYWRKPEATAETITADGWLKTGDVAYYDEHERFYIVDRKKELIKVKGNQVAPAELEALLLDHPAIADVAVIGVTSQNEEMPRAYVVLSEGKKATEIEIQKWMEQHVTRHKYLTGGVRFVNAIPKNPSGKILRKVLRDEAKAETVKEDTAKARL</sequence>
<evidence type="ECO:0000256" key="4">
    <source>
        <dbReference type="ARBA" id="ARBA00022840"/>
    </source>
</evidence>
<dbReference type="Gene3D" id="3.30.300.30">
    <property type="match status" value="1"/>
</dbReference>
<dbReference type="CDD" id="cd05911">
    <property type="entry name" value="Firefly_Luc_like"/>
    <property type="match status" value="1"/>
</dbReference>
<feature type="transmembrane region" description="Helical" evidence="5">
    <location>
        <begin position="73"/>
        <end position="97"/>
    </location>
</feature>
<evidence type="ECO:0000256" key="1">
    <source>
        <dbReference type="ARBA" id="ARBA00004924"/>
    </source>
</evidence>
<organism evidence="8 9">
    <name type="scientific">Venturia effusa</name>
    <dbReference type="NCBI Taxonomy" id="50376"/>
    <lineage>
        <taxon>Eukaryota</taxon>
        <taxon>Fungi</taxon>
        <taxon>Dikarya</taxon>
        <taxon>Ascomycota</taxon>
        <taxon>Pezizomycotina</taxon>
        <taxon>Dothideomycetes</taxon>
        <taxon>Pleosporomycetidae</taxon>
        <taxon>Venturiales</taxon>
        <taxon>Venturiaceae</taxon>
        <taxon>Venturia</taxon>
    </lineage>
</organism>
<dbReference type="Proteomes" id="UP000316270">
    <property type="component" value="Chromosome 14"/>
</dbReference>
<dbReference type="SUPFAM" id="SSF56801">
    <property type="entry name" value="Acetyl-CoA synthetase-like"/>
    <property type="match status" value="1"/>
</dbReference>
<keyword evidence="3" id="KW-0547">Nucleotide-binding</keyword>
<evidence type="ECO:0000256" key="5">
    <source>
        <dbReference type="SAM" id="Phobius"/>
    </source>
</evidence>
<evidence type="ECO:0000256" key="2">
    <source>
        <dbReference type="ARBA" id="ARBA00006432"/>
    </source>
</evidence>
<protein>
    <recommendedName>
        <fullName evidence="10">4-coumarate-CoA ligase</fullName>
    </recommendedName>
</protein>
<keyword evidence="4" id="KW-0067">ATP-binding</keyword>
<evidence type="ECO:0008006" key="10">
    <source>
        <dbReference type="Google" id="ProtNLM"/>
    </source>
</evidence>
<dbReference type="FunFam" id="3.30.300.30:FF:000007">
    <property type="entry name" value="4-coumarate--CoA ligase 2"/>
    <property type="match status" value="1"/>
</dbReference>
<name>A0A517LK46_9PEZI</name>
<evidence type="ECO:0000259" key="6">
    <source>
        <dbReference type="Pfam" id="PF00501"/>
    </source>
</evidence>
<dbReference type="EMBL" id="CP042198">
    <property type="protein sequence ID" value="QDS76024.1"/>
    <property type="molecule type" value="Genomic_DNA"/>
</dbReference>
<dbReference type="PANTHER" id="PTHR24096">
    <property type="entry name" value="LONG-CHAIN-FATTY-ACID--COA LIGASE"/>
    <property type="match status" value="1"/>
</dbReference>
<reference evidence="8 9" key="1">
    <citation type="submission" date="2019-07" db="EMBL/GenBank/DDBJ databases">
        <title>Finished genome of Venturia effusa.</title>
        <authorList>
            <person name="Young C.A."/>
            <person name="Cox M.P."/>
            <person name="Ganley A.R.D."/>
            <person name="David W.J."/>
        </authorList>
    </citation>
    <scope>NUCLEOTIDE SEQUENCE [LARGE SCALE GENOMIC DNA]</scope>
    <source>
        <strain evidence="9">albino</strain>
    </source>
</reference>
<dbReference type="PANTHER" id="PTHR24096:SF424">
    <property type="entry name" value="ACETYL-COA SYNTHETASE-LIKE PROTEIN-RELATED"/>
    <property type="match status" value="1"/>
</dbReference>